<feature type="active site" evidence="5">
    <location>
        <position position="539"/>
    </location>
</feature>
<dbReference type="EMBL" id="AP024819">
    <property type="protein sequence ID" value="BCZ19298.1"/>
    <property type="molecule type" value="Genomic_DNA"/>
</dbReference>
<evidence type="ECO:0000256" key="1">
    <source>
        <dbReference type="ARBA" id="ARBA00003670"/>
    </source>
</evidence>
<reference evidence="6 7" key="1">
    <citation type="submission" date="2021-07" db="EMBL/GenBank/DDBJ databases">
        <title>Novel Helicobacter sp. Isolated from a cat.</title>
        <authorList>
            <person name="Rimbara E."/>
            <person name="Suzuki M."/>
        </authorList>
    </citation>
    <scope>NUCLEOTIDE SEQUENCE [LARGE SCALE GENOMIC DNA]</scope>
    <source>
        <strain evidence="7">NHP19-012</strain>
    </source>
</reference>
<dbReference type="PANTHER" id="PTHR30523">
    <property type="entry name" value="PHOSPHOENOLPYRUVATE CARBOXYLASE"/>
    <property type="match status" value="1"/>
</dbReference>
<gene>
    <name evidence="6" type="ORF">NHP190012_09400</name>
</gene>
<evidence type="ECO:0000313" key="7">
    <source>
        <dbReference type="Proteomes" id="UP000826146"/>
    </source>
</evidence>
<comment type="function">
    <text evidence="1">Forms oxaloacetate, a four-carbon dicarboxylic acid source for the tricarboxylic acid cycle.</text>
</comment>
<dbReference type="InterPro" id="IPR018129">
    <property type="entry name" value="PEP_COase_Lys_AS"/>
</dbReference>
<dbReference type="InterPro" id="IPR021135">
    <property type="entry name" value="PEP_COase"/>
</dbReference>
<protein>
    <recommendedName>
        <fullName evidence="2">Phosphoenolpyruvate carboxylase</fullName>
    </recommendedName>
</protein>
<comment type="catalytic activity">
    <reaction evidence="3">
        <text>oxaloacetate + phosphate = phosphoenolpyruvate + hydrogencarbonate</text>
        <dbReference type="Rhea" id="RHEA:28370"/>
        <dbReference type="ChEBI" id="CHEBI:16452"/>
        <dbReference type="ChEBI" id="CHEBI:17544"/>
        <dbReference type="ChEBI" id="CHEBI:43474"/>
        <dbReference type="ChEBI" id="CHEBI:58702"/>
        <dbReference type="EC" id="4.1.1.31"/>
    </reaction>
</comment>
<dbReference type="InterPro" id="IPR015813">
    <property type="entry name" value="Pyrv/PenolPyrv_kinase-like_dom"/>
</dbReference>
<organism evidence="6 7">
    <name type="scientific">Helicobacter gastrofelis</name>
    <dbReference type="NCBI Taxonomy" id="2849642"/>
    <lineage>
        <taxon>Bacteria</taxon>
        <taxon>Pseudomonadati</taxon>
        <taxon>Campylobacterota</taxon>
        <taxon>Epsilonproteobacteria</taxon>
        <taxon>Campylobacterales</taxon>
        <taxon>Helicobacteraceae</taxon>
        <taxon>Helicobacter</taxon>
    </lineage>
</organism>
<dbReference type="PROSITE" id="PS00781">
    <property type="entry name" value="PEPCASE_1"/>
    <property type="match status" value="1"/>
</dbReference>
<evidence type="ECO:0000256" key="4">
    <source>
        <dbReference type="PROSITE-ProRule" id="PRU10111"/>
    </source>
</evidence>
<name>A0ABM7SMC2_9HELI</name>
<feature type="active site" evidence="4">
    <location>
        <position position="124"/>
    </location>
</feature>
<keyword evidence="7" id="KW-1185">Reference proteome</keyword>
<dbReference type="Gene3D" id="1.20.1440.90">
    <property type="entry name" value="Phosphoenolpyruvate/pyruvate domain"/>
    <property type="match status" value="1"/>
</dbReference>
<dbReference type="Pfam" id="PF00311">
    <property type="entry name" value="PEPcase"/>
    <property type="match status" value="1"/>
</dbReference>
<dbReference type="Proteomes" id="UP000826146">
    <property type="component" value="Chromosome"/>
</dbReference>
<evidence type="ECO:0000313" key="6">
    <source>
        <dbReference type="EMBL" id="BCZ19298.1"/>
    </source>
</evidence>
<sequence length="594" mass="67471">MAQNIQVELDFLQDLLLEILQEFSPKSTSYFSTLKSLFKSYAPPTQLAQELQATIKSDQILEVIKAFSLYHILANLVEERYRNKQPSTMGLAKAHKDLSQAGFSPKELADKLQHIRFYPVFTAHPTQSMRRTFLEAIQEMFGDLATIFDHPCDPLGMKKAKERLAYRLRLLYKSHLVRQEKLEVLFELDNLLYILENSFLPSCLDLCQQIQAAFKTPPTPAPLKLGSWIGGDRDGNPMVTNALMREVVAIQHHFIIDLYLKELDKLRRELSISVDFCPISAALQADLNESYHKLDPTSARLHPKEPFRAKLLLMQTKLKNRLIALNSPIPIDFSYQHAGELVADIDLLLENLEPSLQGSIRRFKNLVLLTGFHLLSLDFREHRAVFVNALSEVFSLLSLATDFYALPEEQKLEALNHALKLEPISFWSLLPQVSAECKRLLEGFLTMLWAQCKIAKNAFSSVIISMTTQASDLLAVLWLVKQVGLEKDLYITPLFETIEDLNHAPKILKALHANPHYQAYLQGMQNTQEIMVGYSDSSKDGGIFASNYNLHMAICRLVALGQELGIEFILFHGRGECESGRGKLRGRFIKCPAF</sequence>
<dbReference type="PROSITE" id="PS00393">
    <property type="entry name" value="PEPCASE_2"/>
    <property type="match status" value="1"/>
</dbReference>
<evidence type="ECO:0000256" key="2">
    <source>
        <dbReference type="ARBA" id="ARBA00022419"/>
    </source>
</evidence>
<dbReference type="InterPro" id="IPR033129">
    <property type="entry name" value="PEPCASE_His_AS"/>
</dbReference>
<dbReference type="PRINTS" id="PR00150">
    <property type="entry name" value="PEPCARBXLASE"/>
</dbReference>
<proteinExistence type="predicted"/>
<evidence type="ECO:0000256" key="3">
    <source>
        <dbReference type="ARBA" id="ARBA00048995"/>
    </source>
</evidence>
<evidence type="ECO:0000256" key="5">
    <source>
        <dbReference type="PROSITE-ProRule" id="PRU10112"/>
    </source>
</evidence>
<dbReference type="PANTHER" id="PTHR30523:SF6">
    <property type="entry name" value="PHOSPHOENOLPYRUVATE CARBOXYLASE"/>
    <property type="match status" value="1"/>
</dbReference>
<accession>A0ABM7SMC2</accession>
<dbReference type="SUPFAM" id="SSF51621">
    <property type="entry name" value="Phosphoenolpyruvate/pyruvate domain"/>
    <property type="match status" value="1"/>
</dbReference>